<protein>
    <recommendedName>
        <fullName evidence="5">Carboxylic ester hydrolase</fullName>
        <ecNumber evidence="5">3.1.1.-</ecNumber>
    </recommendedName>
</protein>
<keyword evidence="4" id="KW-0325">Glycoprotein</keyword>
<dbReference type="EMBL" id="HBUF01311618">
    <property type="protein sequence ID" value="CAG6693271.1"/>
    <property type="molecule type" value="Transcribed_RNA"/>
</dbReference>
<name>A0A8D8TUN0_9HEMI</name>
<accession>A0A8D8TUN0</accession>
<dbReference type="InterPro" id="IPR019819">
    <property type="entry name" value="Carboxylesterase_B_CS"/>
</dbReference>
<keyword evidence="2" id="KW-0719">Serine esterase</keyword>
<evidence type="ECO:0000256" key="4">
    <source>
        <dbReference type="ARBA" id="ARBA00023180"/>
    </source>
</evidence>
<dbReference type="PROSITE" id="PS00941">
    <property type="entry name" value="CARBOXYLESTERASE_B_2"/>
    <property type="match status" value="1"/>
</dbReference>
<comment type="similarity">
    <text evidence="1 5">Belongs to the type-B carboxylesterase/lipase family.</text>
</comment>
<dbReference type="InterPro" id="IPR019826">
    <property type="entry name" value="Carboxylesterase_B_AS"/>
</dbReference>
<proteinExistence type="inferred from homology"/>
<feature type="chain" id="PRO_5034881901" description="Carboxylic ester hydrolase" evidence="5">
    <location>
        <begin position="20"/>
        <end position="580"/>
    </location>
</feature>
<evidence type="ECO:0000256" key="5">
    <source>
        <dbReference type="RuleBase" id="RU361235"/>
    </source>
</evidence>
<keyword evidence="3 5" id="KW-0378">Hydrolase</keyword>
<reference evidence="7" key="1">
    <citation type="submission" date="2021-05" db="EMBL/GenBank/DDBJ databases">
        <authorList>
            <person name="Alioto T."/>
            <person name="Alioto T."/>
            <person name="Gomez Garrido J."/>
        </authorList>
    </citation>
    <scope>NUCLEOTIDE SEQUENCE</scope>
</reference>
<evidence type="ECO:0000256" key="3">
    <source>
        <dbReference type="ARBA" id="ARBA00022801"/>
    </source>
</evidence>
<evidence type="ECO:0000313" key="7">
    <source>
        <dbReference type="EMBL" id="CAG6693271.1"/>
    </source>
</evidence>
<sequence>MKFSAGLGLFCLCFGLISGLTQPDGPLVHTENGAVIGTYRLSAKGNQFSSFEGVPYARPPVGKYRFREPQPLKPWMGVWNASSPGSDCLQYDHFTYLAENPFLGDEDCLYLNVYTPKVPSVSSQELLDVIIYIHGGCFTYGAGKWYQPDYLMDRNVVYVSINYRLGPFGFLSTADEIVPGNNGLKDQVAALKWVQRNIAKFGGNPGNVMLTGMSAGGASVHYHYLSPLSAGLFHKGHSMSGSVLLPWTQAEELRKKTEDLASLLGCPVYTSKEIIDCLRHRPAKKIVELVKTYFMPWHFNPYTPFGPTVEVAGVAPFLDQNPQEAMEQGNIKDLPWIASVTSEEGLYPVSNFVANATLLAELENNWDFIAPLLLDYDLTVDSQLKNKVSQKIKEHYMKGKPISPQTTLEFTHMVGDRLFVEGVEAAAKLQAKAVTSPVYFYRFSYRGKHSLSELMSFGSLENFGVSHGDDTGYVIKVPYMNPLATEHDVIMNARMLDLWTSFAKTGVPSFGQDVAWSPMTQSDDQLQYLQVDGPNTMNMNTASTTGHADFWHSLPINTLNRVKNPWLVALANIFAVKCEH</sequence>
<organism evidence="7">
    <name type="scientific">Cacopsylla melanoneura</name>
    <dbReference type="NCBI Taxonomy" id="428564"/>
    <lineage>
        <taxon>Eukaryota</taxon>
        <taxon>Metazoa</taxon>
        <taxon>Ecdysozoa</taxon>
        <taxon>Arthropoda</taxon>
        <taxon>Hexapoda</taxon>
        <taxon>Insecta</taxon>
        <taxon>Pterygota</taxon>
        <taxon>Neoptera</taxon>
        <taxon>Paraneoptera</taxon>
        <taxon>Hemiptera</taxon>
        <taxon>Sternorrhyncha</taxon>
        <taxon>Psylloidea</taxon>
        <taxon>Psyllidae</taxon>
        <taxon>Psyllinae</taxon>
        <taxon>Cacopsylla</taxon>
    </lineage>
</organism>
<dbReference type="InterPro" id="IPR029058">
    <property type="entry name" value="AB_hydrolase_fold"/>
</dbReference>
<evidence type="ECO:0000256" key="2">
    <source>
        <dbReference type="ARBA" id="ARBA00022487"/>
    </source>
</evidence>
<dbReference type="Gene3D" id="3.40.50.1820">
    <property type="entry name" value="alpha/beta hydrolase"/>
    <property type="match status" value="1"/>
</dbReference>
<dbReference type="CDD" id="cd00312">
    <property type="entry name" value="Esterase_lipase"/>
    <property type="match status" value="1"/>
</dbReference>
<evidence type="ECO:0000256" key="1">
    <source>
        <dbReference type="ARBA" id="ARBA00005964"/>
    </source>
</evidence>
<dbReference type="PANTHER" id="PTHR43142:SF1">
    <property type="entry name" value="CARBOXYLIC ESTER HYDROLASE"/>
    <property type="match status" value="1"/>
</dbReference>
<feature type="domain" description="Carboxylesterase type B" evidence="6">
    <location>
        <begin position="26"/>
        <end position="551"/>
    </location>
</feature>
<dbReference type="InterPro" id="IPR002018">
    <property type="entry name" value="CarbesteraseB"/>
</dbReference>
<dbReference type="GO" id="GO:0052689">
    <property type="term" value="F:carboxylic ester hydrolase activity"/>
    <property type="evidence" value="ECO:0007669"/>
    <property type="project" value="UniProtKB-KW"/>
</dbReference>
<dbReference type="EC" id="3.1.1.-" evidence="5"/>
<keyword evidence="5" id="KW-0732">Signal</keyword>
<dbReference type="AlphaFoldDB" id="A0A8D8TUN0"/>
<dbReference type="Pfam" id="PF00135">
    <property type="entry name" value="COesterase"/>
    <property type="match status" value="1"/>
</dbReference>
<evidence type="ECO:0000259" key="6">
    <source>
        <dbReference type="Pfam" id="PF00135"/>
    </source>
</evidence>
<feature type="signal peptide" evidence="5">
    <location>
        <begin position="1"/>
        <end position="19"/>
    </location>
</feature>
<dbReference type="SUPFAM" id="SSF53474">
    <property type="entry name" value="alpha/beta-Hydrolases"/>
    <property type="match status" value="1"/>
</dbReference>
<dbReference type="PROSITE" id="PS00122">
    <property type="entry name" value="CARBOXYLESTERASE_B_1"/>
    <property type="match status" value="1"/>
</dbReference>
<dbReference type="PANTHER" id="PTHR43142">
    <property type="entry name" value="CARBOXYLIC ESTER HYDROLASE"/>
    <property type="match status" value="1"/>
</dbReference>